<keyword evidence="14" id="KW-1185">Reference proteome</keyword>
<name>A0ABU3P4W0_9FIRM</name>
<organism evidence="13 14">
    <name type="scientific">Anaeroselena agilis</name>
    <dbReference type="NCBI Taxonomy" id="3063788"/>
    <lineage>
        <taxon>Bacteria</taxon>
        <taxon>Bacillati</taxon>
        <taxon>Bacillota</taxon>
        <taxon>Negativicutes</taxon>
        <taxon>Acetonemataceae</taxon>
        <taxon>Anaeroselena</taxon>
    </lineage>
</organism>
<feature type="domain" description="HAMP" evidence="12">
    <location>
        <begin position="314"/>
        <end position="367"/>
    </location>
</feature>
<dbReference type="Gene3D" id="1.10.287.950">
    <property type="entry name" value="Methyl-accepting chemotaxis protein"/>
    <property type="match status" value="1"/>
</dbReference>
<comment type="caution">
    <text evidence="13">The sequence shown here is derived from an EMBL/GenBank/DDBJ whole genome shotgun (WGS) entry which is preliminary data.</text>
</comment>
<dbReference type="InterPro" id="IPR004089">
    <property type="entry name" value="MCPsignal_dom"/>
</dbReference>
<dbReference type="SMART" id="SM00304">
    <property type="entry name" value="HAMP"/>
    <property type="match status" value="1"/>
</dbReference>
<dbReference type="InterPro" id="IPR029151">
    <property type="entry name" value="Sensor-like_sf"/>
</dbReference>
<keyword evidence="7 9" id="KW-0807">Transducer</keyword>
<evidence type="ECO:0000259" key="12">
    <source>
        <dbReference type="PROSITE" id="PS50885"/>
    </source>
</evidence>
<gene>
    <name evidence="13" type="ORF">Q4T40_22835</name>
</gene>
<comment type="similarity">
    <text evidence="8">Belongs to the methyl-accepting chemotaxis (MCP) protein family.</text>
</comment>
<evidence type="ECO:0000256" key="1">
    <source>
        <dbReference type="ARBA" id="ARBA00004651"/>
    </source>
</evidence>
<dbReference type="Pfam" id="PF00672">
    <property type="entry name" value="HAMP"/>
    <property type="match status" value="1"/>
</dbReference>
<evidence type="ECO:0000313" key="14">
    <source>
        <dbReference type="Proteomes" id="UP001254848"/>
    </source>
</evidence>
<evidence type="ECO:0000256" key="4">
    <source>
        <dbReference type="ARBA" id="ARBA00022692"/>
    </source>
</evidence>
<dbReference type="CDD" id="cd11386">
    <property type="entry name" value="MCP_signal"/>
    <property type="match status" value="1"/>
</dbReference>
<dbReference type="Gene3D" id="3.30.450.20">
    <property type="entry name" value="PAS domain"/>
    <property type="match status" value="1"/>
</dbReference>
<dbReference type="SUPFAM" id="SSF158472">
    <property type="entry name" value="HAMP domain-like"/>
    <property type="match status" value="1"/>
</dbReference>
<dbReference type="SUPFAM" id="SSF58104">
    <property type="entry name" value="Methyl-accepting chemotaxis protein (MCP) signaling domain"/>
    <property type="match status" value="1"/>
</dbReference>
<dbReference type="EMBL" id="JAUOZS010000002">
    <property type="protein sequence ID" value="MDT8904081.1"/>
    <property type="molecule type" value="Genomic_DNA"/>
</dbReference>
<feature type="domain" description="Methyl-accepting transducer" evidence="11">
    <location>
        <begin position="386"/>
        <end position="622"/>
    </location>
</feature>
<evidence type="ECO:0000313" key="13">
    <source>
        <dbReference type="EMBL" id="MDT8904081.1"/>
    </source>
</evidence>
<evidence type="ECO:0000256" key="2">
    <source>
        <dbReference type="ARBA" id="ARBA00022475"/>
    </source>
</evidence>
<keyword evidence="6 10" id="KW-0472">Membrane</keyword>
<protein>
    <submittedName>
        <fullName evidence="13">Methyl-accepting chemotaxis protein</fullName>
    </submittedName>
</protein>
<evidence type="ECO:0000256" key="6">
    <source>
        <dbReference type="ARBA" id="ARBA00023136"/>
    </source>
</evidence>
<evidence type="ECO:0000256" key="8">
    <source>
        <dbReference type="ARBA" id="ARBA00029447"/>
    </source>
</evidence>
<dbReference type="InterPro" id="IPR003660">
    <property type="entry name" value="HAMP_dom"/>
</dbReference>
<dbReference type="CDD" id="cd06225">
    <property type="entry name" value="HAMP"/>
    <property type="match status" value="1"/>
</dbReference>
<evidence type="ECO:0000256" key="10">
    <source>
        <dbReference type="SAM" id="Phobius"/>
    </source>
</evidence>
<keyword evidence="2" id="KW-1003">Cell membrane</keyword>
<feature type="transmembrane region" description="Helical" evidence="10">
    <location>
        <begin position="293"/>
        <end position="313"/>
    </location>
</feature>
<dbReference type="Gene3D" id="6.10.340.10">
    <property type="match status" value="1"/>
</dbReference>
<dbReference type="SUPFAM" id="SSF103190">
    <property type="entry name" value="Sensory domain-like"/>
    <property type="match status" value="1"/>
</dbReference>
<reference evidence="13 14" key="1">
    <citation type="submission" date="2023-07" db="EMBL/GenBank/DDBJ databases">
        <title>The novel representative of Negativicutes class, Anaeroselena agilis gen. nov. sp. nov.</title>
        <authorList>
            <person name="Prokofeva M.I."/>
            <person name="Elcheninov A.G."/>
            <person name="Klyukina A."/>
            <person name="Kublanov I.V."/>
            <person name="Frolov E.N."/>
            <person name="Podosokorskaya O.A."/>
        </authorList>
    </citation>
    <scope>NUCLEOTIDE SEQUENCE [LARGE SCALE GENOMIC DNA]</scope>
    <source>
        <strain evidence="13 14">4137-cl</strain>
    </source>
</reference>
<dbReference type="Proteomes" id="UP001254848">
    <property type="component" value="Unassembled WGS sequence"/>
</dbReference>
<dbReference type="PANTHER" id="PTHR32089:SF112">
    <property type="entry name" value="LYSOZYME-LIKE PROTEIN-RELATED"/>
    <property type="match status" value="1"/>
</dbReference>
<evidence type="ECO:0000256" key="3">
    <source>
        <dbReference type="ARBA" id="ARBA00022500"/>
    </source>
</evidence>
<dbReference type="PANTHER" id="PTHR32089">
    <property type="entry name" value="METHYL-ACCEPTING CHEMOTAXIS PROTEIN MCPB"/>
    <property type="match status" value="1"/>
</dbReference>
<evidence type="ECO:0000259" key="11">
    <source>
        <dbReference type="PROSITE" id="PS50111"/>
    </source>
</evidence>
<dbReference type="Pfam" id="PF00015">
    <property type="entry name" value="MCPsignal"/>
    <property type="match status" value="1"/>
</dbReference>
<dbReference type="PROSITE" id="PS50111">
    <property type="entry name" value="CHEMOTAXIS_TRANSDUC_2"/>
    <property type="match status" value="1"/>
</dbReference>
<feature type="transmembrane region" description="Helical" evidence="10">
    <location>
        <begin position="23"/>
        <end position="44"/>
    </location>
</feature>
<dbReference type="InterPro" id="IPR033479">
    <property type="entry name" value="dCache_1"/>
</dbReference>
<keyword evidence="3" id="KW-0145">Chemotaxis</keyword>
<keyword evidence="4 10" id="KW-0812">Transmembrane</keyword>
<dbReference type="RefSeq" id="WP_413782642.1">
    <property type="nucleotide sequence ID" value="NZ_JAUOZS010000002.1"/>
</dbReference>
<proteinExistence type="inferred from homology"/>
<keyword evidence="5 10" id="KW-1133">Transmembrane helix</keyword>
<dbReference type="PROSITE" id="PS50885">
    <property type="entry name" value="HAMP"/>
    <property type="match status" value="1"/>
</dbReference>
<sequence>MAATPINGGTRRGLAFNSLQTRLTVIILAIFLISLGALGGINHWQAERMLAKSIDSGLATLATMTGESMGDWLDGVKLELSGMANAPVFQSGDPAAIVPFLQTLAMNNKKYESFAYVNPAGFFNNNTGASGDLSHRAYIRQALAGVPAISDPVVSKATGRMVVVVAVPVKTAGKVTGALFGAVDIDSLTKRLLEVKAGKTGYAFVVRGDGLMIIHPNKDLAMKINVLEDKSAGEAMNAASHRMVKGEKGSLVYEYKGMKKMISYAPVPGTNWAVCVTVPHAELSEDLVTLRNVSMVTVAVVLVLAALAIALMARRIAAPLKKLVAFANEVAAGDVSERHRTIYTRDETGQLADAMFRMRDNLRALVRQINASADQVAASAEELTASAEQSAQAANQIAASITGVAGAANEQLTAADEASAVVTQMSAGIQQVAANGNQVAGQTTQAAEKAKNGGQQVDKAVRQMGQIESSAQTVAAAVAKLGEQSKEIGQIVGTIAGIAGQTNLLALNAAIEAARAGEQGRGFAVVAEEVRKLAEQSQAAAGQIADLIENIQRDTDKAVAAMDTGAREVKAGTEAVTVAGAAFGEIVALVTRVSDQVQEASGGMQQMAVGSERIVGLVRTIDALSKTSAGEAQSVSAAAEEQLASMEEVASSSQALAKLAEELQAAVSKFRV</sequence>
<dbReference type="SMART" id="SM00283">
    <property type="entry name" value="MA"/>
    <property type="match status" value="1"/>
</dbReference>
<evidence type="ECO:0000256" key="9">
    <source>
        <dbReference type="PROSITE-ProRule" id="PRU00284"/>
    </source>
</evidence>
<accession>A0ABU3P4W0</accession>
<evidence type="ECO:0000256" key="5">
    <source>
        <dbReference type="ARBA" id="ARBA00022989"/>
    </source>
</evidence>
<dbReference type="CDD" id="cd12912">
    <property type="entry name" value="PDC2_MCP_like"/>
    <property type="match status" value="1"/>
</dbReference>
<dbReference type="Pfam" id="PF02743">
    <property type="entry name" value="dCache_1"/>
    <property type="match status" value="1"/>
</dbReference>
<comment type="subcellular location">
    <subcellularLocation>
        <location evidence="1">Cell membrane</location>
        <topology evidence="1">Multi-pass membrane protein</topology>
    </subcellularLocation>
</comment>
<evidence type="ECO:0000256" key="7">
    <source>
        <dbReference type="ARBA" id="ARBA00023224"/>
    </source>
</evidence>